<dbReference type="InterPro" id="IPR012341">
    <property type="entry name" value="6hp_glycosidase-like_sf"/>
</dbReference>
<accession>A0AA36GIX8</accession>
<dbReference type="SUPFAM" id="SSF48208">
    <property type="entry name" value="Six-hairpin glycosidases"/>
    <property type="match status" value="2"/>
</dbReference>
<dbReference type="InterPro" id="IPR006775">
    <property type="entry name" value="GH116_catalytic"/>
</dbReference>
<dbReference type="EMBL" id="CATQJL010000001">
    <property type="protein sequence ID" value="CAJ0590706.1"/>
    <property type="molecule type" value="Genomic_DNA"/>
</dbReference>
<evidence type="ECO:0000259" key="1">
    <source>
        <dbReference type="Pfam" id="PF04685"/>
    </source>
</evidence>
<dbReference type="GO" id="GO:0008422">
    <property type="term" value="F:beta-glucosidase activity"/>
    <property type="evidence" value="ECO:0007669"/>
    <property type="project" value="TreeGrafter"/>
</dbReference>
<dbReference type="Gene3D" id="1.50.10.10">
    <property type="match status" value="1"/>
</dbReference>
<dbReference type="Pfam" id="PF12215">
    <property type="entry name" value="Glyco_hydr_116N"/>
    <property type="match status" value="2"/>
</dbReference>
<evidence type="ECO:0008006" key="5">
    <source>
        <dbReference type="Google" id="ProtNLM"/>
    </source>
</evidence>
<dbReference type="InterPro" id="IPR052566">
    <property type="entry name" value="Non-lysos_glucosylceramidase"/>
</dbReference>
<dbReference type="Proteomes" id="UP001176961">
    <property type="component" value="Unassembled WGS sequence"/>
</dbReference>
<dbReference type="InterPro" id="IPR024462">
    <property type="entry name" value="GH116_N"/>
</dbReference>
<evidence type="ECO:0000313" key="3">
    <source>
        <dbReference type="EMBL" id="CAJ0590706.1"/>
    </source>
</evidence>
<dbReference type="Pfam" id="PF04685">
    <property type="entry name" value="DUF608"/>
    <property type="match status" value="2"/>
</dbReference>
<feature type="domain" description="Glycosyl-hydrolase family 116 catalytic region" evidence="1">
    <location>
        <begin position="442"/>
        <end position="811"/>
    </location>
</feature>
<organism evidence="3 4">
    <name type="scientific">Cylicocyclus nassatus</name>
    <name type="common">Nematode worm</name>
    <dbReference type="NCBI Taxonomy" id="53992"/>
    <lineage>
        <taxon>Eukaryota</taxon>
        <taxon>Metazoa</taxon>
        <taxon>Ecdysozoa</taxon>
        <taxon>Nematoda</taxon>
        <taxon>Chromadorea</taxon>
        <taxon>Rhabditida</taxon>
        <taxon>Rhabditina</taxon>
        <taxon>Rhabditomorpha</taxon>
        <taxon>Strongyloidea</taxon>
        <taxon>Strongylidae</taxon>
        <taxon>Cylicocyclus</taxon>
    </lineage>
</organism>
<evidence type="ECO:0000313" key="4">
    <source>
        <dbReference type="Proteomes" id="UP001176961"/>
    </source>
</evidence>
<feature type="domain" description="Glycosyl-hydrolase family 116 N-terminal" evidence="2">
    <location>
        <begin position="900"/>
        <end position="1201"/>
    </location>
</feature>
<name>A0AA36GIX8_CYLNA</name>
<proteinExistence type="predicted"/>
<dbReference type="InterPro" id="IPR008928">
    <property type="entry name" value="6-hairpin_glycosidase_sf"/>
</dbReference>
<comment type="caution">
    <text evidence="3">The sequence shown here is derived from an EMBL/GenBank/DDBJ whole genome shotgun (WGS) entry which is preliminary data.</text>
</comment>
<feature type="domain" description="Glycosyl-hydrolase family 116 catalytic region" evidence="1">
    <location>
        <begin position="1265"/>
        <end position="1636"/>
    </location>
</feature>
<evidence type="ECO:0000259" key="2">
    <source>
        <dbReference type="Pfam" id="PF12215"/>
    </source>
</evidence>
<dbReference type="GO" id="GO:0005975">
    <property type="term" value="P:carbohydrate metabolic process"/>
    <property type="evidence" value="ECO:0007669"/>
    <property type="project" value="InterPro"/>
</dbReference>
<reference evidence="3" key="1">
    <citation type="submission" date="2023-07" db="EMBL/GenBank/DDBJ databases">
        <authorList>
            <consortium name="CYATHOMIX"/>
        </authorList>
    </citation>
    <scope>NUCLEOTIDE SEQUENCE</scope>
    <source>
        <strain evidence="3">N/A</strain>
    </source>
</reference>
<dbReference type="PANTHER" id="PTHR12654:SF0">
    <property type="entry name" value="NON-LYSOSOMAL GLUCOSYLCERAMIDASE"/>
    <property type="match status" value="1"/>
</dbReference>
<feature type="domain" description="Glycosyl-hydrolase family 116 N-terminal" evidence="2">
    <location>
        <begin position="75"/>
        <end position="378"/>
    </location>
</feature>
<keyword evidence="4" id="KW-1185">Reference proteome</keyword>
<dbReference type="PANTHER" id="PTHR12654">
    <property type="entry name" value="BILE ACID BETA-GLUCOSIDASE-RELATED"/>
    <property type="match status" value="1"/>
</dbReference>
<protein>
    <recommendedName>
        <fullName evidence="5">Non-lysosomal glucosylceramidase</fullName>
    </recommendedName>
</protein>
<sequence>MQDSSVLDGIGWKFSGNVVTSEAKKRKPFFPRLHNMVDMIPMVLRATAYTANQWMQQKEVFINVFSQMRHDPYTGVPIGGIGCGSIGTDFRGGFNKFALRPGVKEQRVRNIKANQFILTVHDATNTKLLYHSLLTTADFKNSTLSDWKSTIKGSNTRYRGLFPRAWREIRIPEIGMTLICEQVSPVIPHNYEETSFPVCNFHWTLINNSSNKYNVSMTFTFRNGTGSPRWEREGKCIAEILQSPSAKGLKLMHSMKSMPLTFAIATEEIPDAKITYATFNPTSTSGEEIWDSLKATGSLSTGVSPSPSEELGIAVSSRFLLEASSSQNCRFCLAWIMPVVQFGARTRSYKRYYTRYIGDDDEAIEKLVTRAIAEGEKWRTDVDKWQSAITNDETLPEWYRSALLNELYYVVDGGSMWFEYDSTWKDPDHISDLTEKQMRRFGRFGYMESWEYLMVNTYDVHFYSSWAFVKNWPDLELSIQLDFCDQIDRTNAGLVTSLKEGRKMETKIATRIPHDMGNPHEEPWAMINAYILHDTADWRDLNLKFVILCWRDYKVMIKKSLREEAALKILRYFYKESEAIVRNAMIQWDPDGNGMIENSGTADQTYDVWTMSGTSAYCGSLWLGALSALINMAEELEQAGSAKYFEDVLDRARVLFLKKLWNGKYFNFDEYSSHGNVIMADQLCGLWYLGLLKEDKVISEEQITSALRTIYANNVKKFADGNMGPVNGMYDDGSVDLSSIQSEEVWTGTAYSLASFMIIKGLRAEGFETARGMFETCWNRLGLQYQTPEAIYQEKYYRAIGYMRPLSVWAMQHAIEEGASTINRCMLDTSVLDGIGWKVHGDSLPSEAHERTGFVPRFWTVMELVPLLFRATIYTVKQWMQNKETFMNMFSQLQHDPYTGVPIGGIGCGSIGTDFRGGFNKYSLIPGVKEQRQGNIKANQFILSVHNASDSELVFQSLLTTADFTDTRLSDWESCIHGYNTRYRGLFPRAWREIQIPEIGLTLICEQFSPVIPHNYEETSFPVCNFYWTIINNSEIAYKISLTFTFRNGTGNAKWEKDGDCRPKILESGSIRGMKLIHKIKSMRATFAIATEQSSEATVTYSTFDPRSVTGEHIWNCLKESGSLSGELWKSDELGIAVCSRFHLNSGASTTCTFCLAWLMPQVTFGSRSRCYRRFYSRYLGDGEEAVEKLVTKALKDGESWRAEIEKWQNPIISDESLPEWYKSAIFNELYYVVDGSAMWFEYDPSWKRREGISPVTEKQLQRFGRFGYMESWEYLLVNTYDVHFYASWSLTKNWPNLELSIQLDFCDTFNRVDNATVEALMDGSTMQRKTALRIPHDLGTPQEEPWAEINQYIVHDSANWRDLNMKFVILCWRDYKLIVEKCYDRENARKVLDYFYKLSEVIIRNALKEWDPNHDGMIENSGTPDQTYDAWTMKGTSAYCGSLWLAAVYSTICMADELGKKSTMHRLKYLEETLEKAKVAYVIKLWNGRFFNFDESPANQGLIMADQIGGIWCLTMLQENEVIREENIISALKFIYKHNVKKFARGSLGPVNGIYEDGTVDIRGIQSEEVWTGTAYALAAFMIAKGLRREGFDTARGVFETCWYRLGLQYQTPEAIYEKKYYRAIGYMRPLAIGAIQHALEMPTTKRKT</sequence>
<gene>
    <name evidence="3" type="ORF">CYNAS_LOCUS2689</name>
</gene>